<accession>A0A0S4JEU4</accession>
<feature type="coiled-coil region" evidence="1">
    <location>
        <begin position="234"/>
        <end position="332"/>
    </location>
</feature>
<feature type="compositionally biased region" description="Low complexity" evidence="2">
    <location>
        <begin position="406"/>
        <end position="416"/>
    </location>
</feature>
<keyword evidence="1" id="KW-0175">Coiled coil</keyword>
<dbReference type="VEuPathDB" id="TriTrypDB:BSAL_16820"/>
<dbReference type="EMBL" id="CYKH01001668">
    <property type="protein sequence ID" value="CUG88694.1"/>
    <property type="molecule type" value="Genomic_DNA"/>
</dbReference>
<feature type="region of interest" description="Disordered" evidence="2">
    <location>
        <begin position="435"/>
        <end position="460"/>
    </location>
</feature>
<gene>
    <name evidence="3" type="ORF">BSAL_16820</name>
</gene>
<evidence type="ECO:0000256" key="1">
    <source>
        <dbReference type="SAM" id="Coils"/>
    </source>
</evidence>
<reference evidence="4" key="1">
    <citation type="submission" date="2015-09" db="EMBL/GenBank/DDBJ databases">
        <authorList>
            <consortium name="Pathogen Informatics"/>
        </authorList>
    </citation>
    <scope>NUCLEOTIDE SEQUENCE [LARGE SCALE GENOMIC DNA]</scope>
    <source>
        <strain evidence="4">Lake Konstanz</strain>
    </source>
</reference>
<dbReference type="AlphaFoldDB" id="A0A0S4JEU4"/>
<feature type="region of interest" description="Disordered" evidence="2">
    <location>
        <begin position="393"/>
        <end position="423"/>
    </location>
</feature>
<sequence length="488" mass="55605">MCVSRVTSQGRIMSDNDQVTSSSEDVIALAAAVERAVLFQRDIQRFSDHLLLLEDLFFFESRRHSDFYHLSCRLLAPVAPFSDLEQEAAQNRFVRLVKNFEQTCQEELIRFEEETEEVRKLYRSLISAEERRWSEKETQRQDAFSALSQLCRREVSALVARVRADTAQSTTEIEAMETLKVSLEAKCSEVDALRAHLQQLVLSHEVDRKSWLDDIARERDTSRSLVHEDREKFTQQLQTQIKAAENDRAAYHEELNQQHKNYSDQIAAMRHKLIEQQSESEKLRRKMDEISIEHGRELRFHAEEKNRLSRMITDLEISYETLKRNIHEVETDAKLNQMNLEHMTETKKLLEIQSFKKRLADTTTLLAAGARASPSTFSSPRGATTPRFTHVDAAASSPGVGHYRNSSVATASDTSSVPPPYRESSVSILKSLSSPNAYRERSKSPNGAASVASHLQRPSDTYVRLANLNRQLSTSAMRGSSSPYAPNS</sequence>
<feature type="coiled-coil region" evidence="1">
    <location>
        <begin position="97"/>
        <end position="131"/>
    </location>
</feature>
<protein>
    <submittedName>
        <fullName evidence="3">Uncharacterized protein</fullName>
    </submittedName>
</protein>
<organism evidence="3 4">
    <name type="scientific">Bodo saltans</name>
    <name type="common">Flagellated protozoan</name>
    <dbReference type="NCBI Taxonomy" id="75058"/>
    <lineage>
        <taxon>Eukaryota</taxon>
        <taxon>Discoba</taxon>
        <taxon>Euglenozoa</taxon>
        <taxon>Kinetoplastea</taxon>
        <taxon>Metakinetoplastina</taxon>
        <taxon>Eubodonida</taxon>
        <taxon>Bodonidae</taxon>
        <taxon>Bodo</taxon>
    </lineage>
</organism>
<evidence type="ECO:0000313" key="3">
    <source>
        <dbReference type="EMBL" id="CUG88694.1"/>
    </source>
</evidence>
<evidence type="ECO:0000256" key="2">
    <source>
        <dbReference type="SAM" id="MobiDB-lite"/>
    </source>
</evidence>
<proteinExistence type="predicted"/>
<name>A0A0S4JEU4_BODSA</name>
<evidence type="ECO:0000313" key="4">
    <source>
        <dbReference type="Proteomes" id="UP000051952"/>
    </source>
</evidence>
<dbReference type="OMA" id="PNAYRER"/>
<keyword evidence="4" id="KW-1185">Reference proteome</keyword>
<dbReference type="Proteomes" id="UP000051952">
    <property type="component" value="Unassembled WGS sequence"/>
</dbReference>